<dbReference type="EC" id="2.8.2.-" evidence="3"/>
<proteinExistence type="inferred from homology"/>
<dbReference type="PANTHER" id="PTHR11783">
    <property type="entry name" value="SULFOTRANSFERASE SULT"/>
    <property type="match status" value="1"/>
</dbReference>
<dbReference type="AlphaFoldDB" id="A0AAW1GLV7"/>
<gene>
    <name evidence="5" type="ORF">RND81_14G046000</name>
</gene>
<dbReference type="GO" id="GO:0008146">
    <property type="term" value="F:sulfotransferase activity"/>
    <property type="evidence" value="ECO:0007669"/>
    <property type="project" value="InterPro"/>
</dbReference>
<dbReference type="InterPro" id="IPR027417">
    <property type="entry name" value="P-loop_NTPase"/>
</dbReference>
<dbReference type="Gene3D" id="3.40.50.300">
    <property type="entry name" value="P-loop containing nucleotide triphosphate hydrolases"/>
    <property type="match status" value="1"/>
</dbReference>
<dbReference type="InterPro" id="IPR000863">
    <property type="entry name" value="Sulfotransferase_dom"/>
</dbReference>
<evidence type="ECO:0000256" key="1">
    <source>
        <dbReference type="ARBA" id="ARBA00005771"/>
    </source>
</evidence>
<evidence type="ECO:0000256" key="2">
    <source>
        <dbReference type="ARBA" id="ARBA00022679"/>
    </source>
</evidence>
<dbReference type="Pfam" id="PF00685">
    <property type="entry name" value="Sulfotransfer_1"/>
    <property type="match status" value="1"/>
</dbReference>
<protein>
    <recommendedName>
        <fullName evidence="3">Sulfotransferase</fullName>
        <ecNumber evidence="3">2.8.2.-</ecNumber>
    </recommendedName>
</protein>
<evidence type="ECO:0000313" key="6">
    <source>
        <dbReference type="Proteomes" id="UP001443914"/>
    </source>
</evidence>
<evidence type="ECO:0000256" key="3">
    <source>
        <dbReference type="RuleBase" id="RU361155"/>
    </source>
</evidence>
<reference evidence="5" key="1">
    <citation type="submission" date="2024-03" db="EMBL/GenBank/DDBJ databases">
        <title>WGS assembly of Saponaria officinalis var. Norfolk2.</title>
        <authorList>
            <person name="Jenkins J."/>
            <person name="Shu S."/>
            <person name="Grimwood J."/>
            <person name="Barry K."/>
            <person name="Goodstein D."/>
            <person name="Schmutz J."/>
            <person name="Leebens-Mack J."/>
            <person name="Osbourn A."/>
        </authorList>
    </citation>
    <scope>NUCLEOTIDE SEQUENCE [LARGE SCALE GENOMIC DNA]</scope>
    <source>
        <strain evidence="5">JIC</strain>
    </source>
</reference>
<comment type="similarity">
    <text evidence="1 3">Belongs to the sulfotransferase 1 family.</text>
</comment>
<accession>A0AAW1GLV7</accession>
<dbReference type="EMBL" id="JBDFQZ010000014">
    <property type="protein sequence ID" value="KAK9664489.1"/>
    <property type="molecule type" value="Genomic_DNA"/>
</dbReference>
<dbReference type="Proteomes" id="UP001443914">
    <property type="component" value="Unassembled WGS sequence"/>
</dbReference>
<organism evidence="5 6">
    <name type="scientific">Saponaria officinalis</name>
    <name type="common">Common soapwort</name>
    <name type="synonym">Lychnis saponaria</name>
    <dbReference type="NCBI Taxonomy" id="3572"/>
    <lineage>
        <taxon>Eukaryota</taxon>
        <taxon>Viridiplantae</taxon>
        <taxon>Streptophyta</taxon>
        <taxon>Embryophyta</taxon>
        <taxon>Tracheophyta</taxon>
        <taxon>Spermatophyta</taxon>
        <taxon>Magnoliopsida</taxon>
        <taxon>eudicotyledons</taxon>
        <taxon>Gunneridae</taxon>
        <taxon>Pentapetalae</taxon>
        <taxon>Caryophyllales</taxon>
        <taxon>Caryophyllaceae</taxon>
        <taxon>Caryophylleae</taxon>
        <taxon>Saponaria</taxon>
    </lineage>
</organism>
<evidence type="ECO:0000259" key="4">
    <source>
        <dbReference type="Pfam" id="PF00685"/>
    </source>
</evidence>
<dbReference type="SUPFAM" id="SSF52540">
    <property type="entry name" value="P-loop containing nucleoside triphosphate hydrolases"/>
    <property type="match status" value="1"/>
</dbReference>
<name>A0AAW1GLV7_SAPOF</name>
<sequence>MNQNHAQEETPVSEHEVEHLVKTLPKAAYIGTKLLMYQGTWYHDGHIKNVLTFQRHFQARDTDLIIGSLPRSGTTWLKSLLFAVVNRGQHSDGQSPLLVNHPHELVYSLETDVYGDAFVYPRPHHLSELPSPRLLSTHLSYTSLPESIKTSNCRILYISRNPLDMLVSLYYFSMNAIKKYLTVNIWRRIMGVFYRPPSMDDFFQALYEEKYPFGPFFEHVIGYWKMSLDQPDKVLFLKYEDMKDDPAHYVKKIADFAGVPFSAQEEADGVITQIIEMCSIKNMKELEVNKSGVINKLFEKKTYFRKGEVGDWKGHFSASMVEKMTKLMEEKLEGTGLTFKLDS</sequence>
<keyword evidence="6" id="KW-1185">Reference proteome</keyword>
<keyword evidence="2 3" id="KW-0808">Transferase</keyword>
<comment type="caution">
    <text evidence="5">The sequence shown here is derived from an EMBL/GenBank/DDBJ whole genome shotgun (WGS) entry which is preliminary data.</text>
</comment>
<feature type="domain" description="Sulfotransferase" evidence="4">
    <location>
        <begin position="61"/>
        <end position="336"/>
    </location>
</feature>
<evidence type="ECO:0000313" key="5">
    <source>
        <dbReference type="EMBL" id="KAK9664489.1"/>
    </source>
</evidence>